<sequence length="241" mass="27460">MCTVTIVPQNNNDFVLTTNRDEAPNRVSLDPDFYNHGNTKLLFPKDEMAGGTWVGVSEKQRVVCVLNGGFEYHERKSSYGKSRGVITKDILAADAVLESIEHHDLTDVEPFTMVIADWNNGLKFMEWVWDGNQKHITQLPLEAHIWSSSTLYLPEMKAERLKWFRDFKSEHALNAETLLQFHKTAGCGNSDFGVIMDRGFVKTTSITQVEKIDQKVSMRYENLQKSTLSSVIFNLPQTVNE</sequence>
<evidence type="ECO:0000313" key="2">
    <source>
        <dbReference type="Proteomes" id="UP000760545"/>
    </source>
</evidence>
<dbReference type="RefSeq" id="WP_167916758.1">
    <property type="nucleotide sequence ID" value="NZ_JAAVJS010000003.1"/>
</dbReference>
<reference evidence="1 2" key="1">
    <citation type="submission" date="2020-03" db="EMBL/GenBank/DDBJ databases">
        <title>Tamlana sp. nov, isolated from XXX.</title>
        <authorList>
            <person name="Cao W.R."/>
        </authorList>
    </citation>
    <scope>NUCLEOTIDE SEQUENCE [LARGE SCALE GENOMIC DNA]</scope>
    <source>
        <strain evidence="1 2">HST1-43</strain>
    </source>
</reference>
<keyword evidence="2" id="KW-1185">Reference proteome</keyword>
<organism evidence="1 2">
    <name type="scientific">Tamlana crocina</name>
    <dbReference type="NCBI Taxonomy" id="393006"/>
    <lineage>
        <taxon>Bacteria</taxon>
        <taxon>Pseudomonadati</taxon>
        <taxon>Bacteroidota</taxon>
        <taxon>Flavobacteriia</taxon>
        <taxon>Flavobacteriales</taxon>
        <taxon>Flavobacteriaceae</taxon>
        <taxon>Tamlana</taxon>
    </lineage>
</organism>
<dbReference type="EMBL" id="JAAVJS010000003">
    <property type="protein sequence ID" value="NJX14505.1"/>
    <property type="molecule type" value="Genomic_DNA"/>
</dbReference>
<comment type="caution">
    <text evidence="1">The sequence shown here is derived from an EMBL/GenBank/DDBJ whole genome shotgun (WGS) entry which is preliminary data.</text>
</comment>
<dbReference type="PANTHER" id="PTHR17985:SF8">
    <property type="entry name" value="TRANSPORT AND GOLGI ORGANIZATION PROTEIN 2 HOMOLOG"/>
    <property type="match status" value="1"/>
</dbReference>
<dbReference type="PANTHER" id="PTHR17985">
    <property type="entry name" value="SER/THR-RICH PROTEIN T10 IN DGCR REGION"/>
    <property type="match status" value="1"/>
</dbReference>
<dbReference type="InterPro" id="IPR008551">
    <property type="entry name" value="TANGO2"/>
</dbReference>
<name>A0ABX1D826_9FLAO</name>
<dbReference type="Pfam" id="PF05742">
    <property type="entry name" value="TANGO2"/>
    <property type="match status" value="1"/>
</dbReference>
<proteinExistence type="predicted"/>
<dbReference type="Proteomes" id="UP000760545">
    <property type="component" value="Unassembled WGS sequence"/>
</dbReference>
<protein>
    <submittedName>
        <fullName evidence="1">NRDE family protein</fullName>
    </submittedName>
</protein>
<accession>A0ABX1D826</accession>
<evidence type="ECO:0000313" key="1">
    <source>
        <dbReference type="EMBL" id="NJX14505.1"/>
    </source>
</evidence>
<gene>
    <name evidence="1" type="ORF">HC176_03260</name>
</gene>